<dbReference type="AlphaFoldDB" id="A0A401XM37"/>
<feature type="region of interest" description="Disordered" evidence="1">
    <location>
        <begin position="43"/>
        <end position="74"/>
    </location>
</feature>
<accession>A0A401XM37</accession>
<sequence>MPTKLLRAFVGRGDGVVSKKKAFIDMARDVSFIFYHPSSREACEGRAPARGEGVAERSRSTEAKRTPEHADPND</sequence>
<evidence type="ECO:0000313" key="3">
    <source>
        <dbReference type="Proteomes" id="UP000286715"/>
    </source>
</evidence>
<organism evidence="2 3">
    <name type="scientific">Thermaurantimonas aggregans</name>
    <dbReference type="NCBI Taxonomy" id="2173829"/>
    <lineage>
        <taxon>Bacteria</taxon>
        <taxon>Pseudomonadati</taxon>
        <taxon>Bacteroidota</taxon>
        <taxon>Flavobacteriia</taxon>
        <taxon>Flavobacteriales</taxon>
        <taxon>Schleiferiaceae</taxon>
        <taxon>Thermaurantimonas</taxon>
    </lineage>
</organism>
<keyword evidence="3" id="KW-1185">Reference proteome</keyword>
<comment type="caution">
    <text evidence="2">The sequence shown here is derived from an EMBL/GenBank/DDBJ whole genome shotgun (WGS) entry which is preliminary data.</text>
</comment>
<name>A0A401XM37_9FLAO</name>
<reference evidence="2 3" key="1">
    <citation type="submission" date="2018-11" db="EMBL/GenBank/DDBJ databases">
        <title>Schleiferia aggregans sp. nov., a moderately thermophilic heterotrophic bacterium isolated from microbial mats at a terrestrial hot spring.</title>
        <authorList>
            <person name="Iino T."/>
            <person name="Ohkuma M."/>
            <person name="Haruta S."/>
        </authorList>
    </citation>
    <scope>NUCLEOTIDE SEQUENCE [LARGE SCALE GENOMIC DNA]</scope>
    <source>
        <strain evidence="2 3">LA</strain>
    </source>
</reference>
<protein>
    <submittedName>
        <fullName evidence="2">Uncharacterized protein</fullName>
    </submittedName>
</protein>
<dbReference type="Proteomes" id="UP000286715">
    <property type="component" value="Unassembled WGS sequence"/>
</dbReference>
<dbReference type="EMBL" id="BHZE01000015">
    <property type="protein sequence ID" value="GCD78073.1"/>
    <property type="molecule type" value="Genomic_DNA"/>
</dbReference>
<proteinExistence type="predicted"/>
<evidence type="ECO:0000313" key="2">
    <source>
        <dbReference type="EMBL" id="GCD78073.1"/>
    </source>
</evidence>
<evidence type="ECO:0000256" key="1">
    <source>
        <dbReference type="SAM" id="MobiDB-lite"/>
    </source>
</evidence>
<gene>
    <name evidence="2" type="ORF">JCM31826_15550</name>
</gene>